<name>A0A1T5E017_9SPHI</name>
<keyword evidence="3" id="KW-0288">FMN</keyword>
<dbReference type="AlphaFoldDB" id="A0A1T5E017"/>
<protein>
    <submittedName>
        <fullName evidence="6">FMN reductase</fullName>
    </submittedName>
</protein>
<evidence type="ECO:0000259" key="5">
    <source>
        <dbReference type="Pfam" id="PF03358"/>
    </source>
</evidence>
<proteinExistence type="inferred from homology"/>
<feature type="domain" description="NADPH-dependent FMN reductase-like" evidence="5">
    <location>
        <begin position="1"/>
        <end position="143"/>
    </location>
</feature>
<sequence length="188" mass="21487">MKIIGLSGSIAGNKTRIAVNYTLKKIKELSPEMEVELVDLADYNMEFSDGRDYRDYTGDTKKLIEKLIQADAYVIGTPTYQSSIPGVLKNVFDLLPVDSFKDKVISIISTAGSEKHYLSAEYQLKPILYYMKAIVVPKYVFLEDKHYRAGEIVADEISFRLERLAQDTLDSIDSYKILLQRKEDSYDF</sequence>
<dbReference type="Pfam" id="PF03358">
    <property type="entry name" value="FMN_red"/>
    <property type="match status" value="1"/>
</dbReference>
<evidence type="ECO:0000313" key="7">
    <source>
        <dbReference type="Proteomes" id="UP000190150"/>
    </source>
</evidence>
<accession>A0A1T5E017</accession>
<dbReference type="Gene3D" id="3.40.50.360">
    <property type="match status" value="1"/>
</dbReference>
<dbReference type="OrthoDB" id="9812295at2"/>
<reference evidence="7" key="1">
    <citation type="submission" date="2017-02" db="EMBL/GenBank/DDBJ databases">
        <authorList>
            <person name="Varghese N."/>
            <person name="Submissions S."/>
        </authorList>
    </citation>
    <scope>NUCLEOTIDE SEQUENCE [LARGE SCALE GENOMIC DNA]</scope>
    <source>
        <strain evidence="7">DSM 24091</strain>
    </source>
</reference>
<keyword evidence="2" id="KW-0285">Flavoprotein</keyword>
<dbReference type="STRING" id="1513896.SAMN05660841_02264"/>
<evidence type="ECO:0000256" key="1">
    <source>
        <dbReference type="ARBA" id="ARBA00005990"/>
    </source>
</evidence>
<keyword evidence="7" id="KW-1185">Reference proteome</keyword>
<dbReference type="EMBL" id="FUZF01000009">
    <property type="protein sequence ID" value="SKB77043.1"/>
    <property type="molecule type" value="Genomic_DNA"/>
</dbReference>
<organism evidence="6 7">
    <name type="scientific">Sphingobacterium nematocida</name>
    <dbReference type="NCBI Taxonomy" id="1513896"/>
    <lineage>
        <taxon>Bacteria</taxon>
        <taxon>Pseudomonadati</taxon>
        <taxon>Bacteroidota</taxon>
        <taxon>Sphingobacteriia</taxon>
        <taxon>Sphingobacteriales</taxon>
        <taxon>Sphingobacteriaceae</taxon>
        <taxon>Sphingobacterium</taxon>
    </lineage>
</organism>
<evidence type="ECO:0000256" key="3">
    <source>
        <dbReference type="ARBA" id="ARBA00022643"/>
    </source>
</evidence>
<dbReference type="GO" id="GO:0016491">
    <property type="term" value="F:oxidoreductase activity"/>
    <property type="evidence" value="ECO:0007669"/>
    <property type="project" value="UniProtKB-KW"/>
</dbReference>
<dbReference type="InterPro" id="IPR051814">
    <property type="entry name" value="NAD(P)H-dep_FMN_reductase"/>
</dbReference>
<gene>
    <name evidence="6" type="ORF">SAMN05660841_02264</name>
</gene>
<keyword evidence="4" id="KW-0560">Oxidoreductase</keyword>
<dbReference type="Proteomes" id="UP000190150">
    <property type="component" value="Unassembled WGS sequence"/>
</dbReference>
<comment type="similarity">
    <text evidence="1">Belongs to the SsuE family.</text>
</comment>
<dbReference type="InterPro" id="IPR029039">
    <property type="entry name" value="Flavoprotein-like_sf"/>
</dbReference>
<evidence type="ECO:0000313" key="6">
    <source>
        <dbReference type="EMBL" id="SKB77043.1"/>
    </source>
</evidence>
<evidence type="ECO:0000256" key="4">
    <source>
        <dbReference type="ARBA" id="ARBA00023002"/>
    </source>
</evidence>
<dbReference type="SUPFAM" id="SSF52218">
    <property type="entry name" value="Flavoproteins"/>
    <property type="match status" value="1"/>
</dbReference>
<dbReference type="PANTHER" id="PTHR43408:SF2">
    <property type="entry name" value="FMN REDUCTASE (NADPH)"/>
    <property type="match status" value="1"/>
</dbReference>
<dbReference type="RefSeq" id="WP_079643195.1">
    <property type="nucleotide sequence ID" value="NZ_FUZF01000009.1"/>
</dbReference>
<dbReference type="InterPro" id="IPR005025">
    <property type="entry name" value="FMN_Rdtase-like_dom"/>
</dbReference>
<dbReference type="PANTHER" id="PTHR43408">
    <property type="entry name" value="FMN REDUCTASE (NADPH)"/>
    <property type="match status" value="1"/>
</dbReference>
<evidence type="ECO:0000256" key="2">
    <source>
        <dbReference type="ARBA" id="ARBA00022630"/>
    </source>
</evidence>